<organism evidence="2 3">
    <name type="scientific">Methylobacterium indicum</name>
    <dbReference type="NCBI Taxonomy" id="1775910"/>
    <lineage>
        <taxon>Bacteria</taxon>
        <taxon>Pseudomonadati</taxon>
        <taxon>Pseudomonadota</taxon>
        <taxon>Alphaproteobacteria</taxon>
        <taxon>Hyphomicrobiales</taxon>
        <taxon>Methylobacteriaceae</taxon>
        <taxon>Methylobacterium</taxon>
    </lineage>
</organism>
<gene>
    <name evidence="2" type="ORF">mvi_47340</name>
</gene>
<name>A0A8H8WXE4_9HYPH</name>
<reference evidence="2" key="1">
    <citation type="submission" date="2020-11" db="EMBL/GenBank/DDBJ databases">
        <title>Complete genome sequence of a novel pathogenic Methylobacterium strain isolated from rice in Vietnam.</title>
        <authorList>
            <person name="Lai K."/>
            <person name="Okazaki S."/>
            <person name="Higashi K."/>
            <person name="Mori H."/>
            <person name="Toyoda A."/>
            <person name="Kurokawa K."/>
        </authorList>
    </citation>
    <scope>NUCLEOTIDE SEQUENCE</scope>
    <source>
        <strain evidence="2">VL1</strain>
    </source>
</reference>
<proteinExistence type="predicted"/>
<dbReference type="AlphaFoldDB" id="A0A8H8WXE4"/>
<dbReference type="EMBL" id="AP024145">
    <property type="protein sequence ID" value="BCM86273.1"/>
    <property type="molecule type" value="Genomic_DNA"/>
</dbReference>
<evidence type="ECO:0000256" key="1">
    <source>
        <dbReference type="SAM" id="Phobius"/>
    </source>
</evidence>
<dbReference type="KEGG" id="mind:mvi_47340"/>
<evidence type="ECO:0000313" key="2">
    <source>
        <dbReference type="EMBL" id="BCM86273.1"/>
    </source>
</evidence>
<protein>
    <submittedName>
        <fullName evidence="2">Uncharacterized protein</fullName>
    </submittedName>
</protein>
<accession>A0A8H8WXE4</accession>
<dbReference type="Proteomes" id="UP000663508">
    <property type="component" value="Chromosome"/>
</dbReference>
<keyword evidence="1" id="KW-0812">Transmembrane</keyword>
<sequence>MGPARELMVFVPYNTYVVLPTVVLAMGYGTMRLNERETRSGPVER</sequence>
<feature type="transmembrane region" description="Helical" evidence="1">
    <location>
        <begin position="13"/>
        <end position="31"/>
    </location>
</feature>
<keyword evidence="1" id="KW-0472">Membrane</keyword>
<keyword evidence="1" id="KW-1133">Transmembrane helix</keyword>
<evidence type="ECO:0000313" key="3">
    <source>
        <dbReference type="Proteomes" id="UP000663508"/>
    </source>
</evidence>